<gene>
    <name evidence="2" type="ORF">C2E20_2212</name>
</gene>
<organism evidence="2 3">
    <name type="scientific">Micractinium conductrix</name>
    <dbReference type="NCBI Taxonomy" id="554055"/>
    <lineage>
        <taxon>Eukaryota</taxon>
        <taxon>Viridiplantae</taxon>
        <taxon>Chlorophyta</taxon>
        <taxon>core chlorophytes</taxon>
        <taxon>Trebouxiophyceae</taxon>
        <taxon>Chlorellales</taxon>
        <taxon>Chlorellaceae</taxon>
        <taxon>Chlorella clade</taxon>
        <taxon>Micractinium</taxon>
    </lineage>
</organism>
<proteinExistence type="predicted"/>
<dbReference type="Gene3D" id="1.25.70.10">
    <property type="entry name" value="Transcription termination factor 3, mitochondrial"/>
    <property type="match status" value="1"/>
</dbReference>
<feature type="compositionally biased region" description="Acidic residues" evidence="1">
    <location>
        <begin position="412"/>
        <end position="427"/>
    </location>
</feature>
<name>A0A2P6VKU8_9CHLO</name>
<reference evidence="2 3" key="1">
    <citation type="journal article" date="2018" name="Plant J.">
        <title>Genome sequences of Chlorella sorokiniana UTEX 1602 and Micractinium conductrix SAG 241.80: implications to maltose excretion by a green alga.</title>
        <authorList>
            <person name="Arriola M.B."/>
            <person name="Velmurugan N."/>
            <person name="Zhang Y."/>
            <person name="Plunkett M.H."/>
            <person name="Hondzo H."/>
            <person name="Barney B.M."/>
        </authorList>
    </citation>
    <scope>NUCLEOTIDE SEQUENCE [LARGE SCALE GENOMIC DNA]</scope>
    <source>
        <strain evidence="2 3">SAG 241.80</strain>
    </source>
</reference>
<dbReference type="EMBL" id="LHPF02000004">
    <property type="protein sequence ID" value="PSC74704.1"/>
    <property type="molecule type" value="Genomic_DNA"/>
</dbReference>
<dbReference type="OrthoDB" id="518699at2759"/>
<feature type="region of interest" description="Disordered" evidence="1">
    <location>
        <begin position="386"/>
        <end position="427"/>
    </location>
</feature>
<dbReference type="Proteomes" id="UP000239649">
    <property type="component" value="Unassembled WGS sequence"/>
</dbReference>
<evidence type="ECO:0000313" key="2">
    <source>
        <dbReference type="EMBL" id="PSC74704.1"/>
    </source>
</evidence>
<protein>
    <submittedName>
        <fullName evidence="2">Uncharacterized protein</fullName>
    </submittedName>
</protein>
<keyword evidence="3" id="KW-1185">Reference proteome</keyword>
<accession>A0A2P6VKU8</accession>
<dbReference type="InterPro" id="IPR038538">
    <property type="entry name" value="MTERF_sf"/>
</dbReference>
<comment type="caution">
    <text evidence="2">The sequence shown here is derived from an EMBL/GenBank/DDBJ whole genome shotgun (WGS) entry which is preliminary data.</text>
</comment>
<dbReference type="AlphaFoldDB" id="A0A2P6VKU8"/>
<evidence type="ECO:0000256" key="1">
    <source>
        <dbReference type="SAM" id="MobiDB-lite"/>
    </source>
</evidence>
<evidence type="ECO:0000313" key="3">
    <source>
        <dbReference type="Proteomes" id="UP000239649"/>
    </source>
</evidence>
<sequence>MLLQHGVTEATVAGMIVKRKGGPYVSSVSNGAAVLQELRARGCDDERLNRLLQRAPTVMSRPASNIMASFAALDDILQLSRSDVLRVCEEHPGLLSTDAGSLRWRWAKVQERYQLPPKVVRSLQKMMRYSWCTIGLLIYDYGTVEQRLSGLQQLFGLSDGDLVALFRYLVELLGLKPEEVVRPRRDKLEALLGPFDKHMCWRFIQKGTVFRLPVATMQAIFESTAEAMGGVEAAQQLLRAEPKLFSSGLQRLRLNLAALQHPVAGCTLEEARQVLLSTPQLSVFALDTPKFRRRMEALTDFYEHANTAEMLLSRNRGTQLKSSLWTVGPRMAFVRHLRLKRGQPGRRTSAVACSLGLFCRAVRADVATYKGFEAAWLASPEAAQLCEHEPPRRQATPTGSGGGDCSRSSSSSDDDDSSSSSEEDERG</sequence>